<name>A0ABR3R228_9PLEO</name>
<dbReference type="EMBL" id="JAKIXB020000023">
    <property type="protein sequence ID" value="KAL1598323.1"/>
    <property type="molecule type" value="Genomic_DNA"/>
</dbReference>
<feature type="region of interest" description="Disordered" evidence="1">
    <location>
        <begin position="151"/>
        <end position="171"/>
    </location>
</feature>
<proteinExistence type="predicted"/>
<reference evidence="2 3" key="1">
    <citation type="submission" date="2024-02" db="EMBL/GenBank/DDBJ databases">
        <title>De novo assembly and annotation of 12 fungi associated with fruit tree decline syndrome in Ontario, Canada.</title>
        <authorList>
            <person name="Sulman M."/>
            <person name="Ellouze W."/>
            <person name="Ilyukhin E."/>
        </authorList>
    </citation>
    <scope>NUCLEOTIDE SEQUENCE [LARGE SCALE GENOMIC DNA]</scope>
    <source>
        <strain evidence="2 3">M97-236</strain>
    </source>
</reference>
<sequence length="192" mass="21459">MPSYMGEKPVLRRSSQPLDSSATALIVYDPAPVLKLTQHDISDFANQSLQSLASSQMTALLAAVLITLLHCRLSLKENLGKLERDTPIPSIEADETQNFATPKMSPRPDRHRSLSGSTVADVHSHEETLSFSVISTVYSSHKEAKEVKWAEKRVSEEREVDGSPKRPKLNEYKQVSSGRVATLMDRFEKFHL</sequence>
<evidence type="ECO:0000313" key="2">
    <source>
        <dbReference type="EMBL" id="KAL1598323.1"/>
    </source>
</evidence>
<evidence type="ECO:0000256" key="1">
    <source>
        <dbReference type="SAM" id="MobiDB-lite"/>
    </source>
</evidence>
<keyword evidence="3" id="KW-1185">Reference proteome</keyword>
<protein>
    <submittedName>
        <fullName evidence="2">Uncharacterized protein</fullName>
    </submittedName>
</protein>
<gene>
    <name evidence="2" type="ORF">SLS59_007007</name>
</gene>
<organism evidence="2 3">
    <name type="scientific">Nothophoma quercina</name>
    <dbReference type="NCBI Taxonomy" id="749835"/>
    <lineage>
        <taxon>Eukaryota</taxon>
        <taxon>Fungi</taxon>
        <taxon>Dikarya</taxon>
        <taxon>Ascomycota</taxon>
        <taxon>Pezizomycotina</taxon>
        <taxon>Dothideomycetes</taxon>
        <taxon>Pleosporomycetidae</taxon>
        <taxon>Pleosporales</taxon>
        <taxon>Pleosporineae</taxon>
        <taxon>Didymellaceae</taxon>
        <taxon>Nothophoma</taxon>
    </lineage>
</organism>
<comment type="caution">
    <text evidence="2">The sequence shown here is derived from an EMBL/GenBank/DDBJ whole genome shotgun (WGS) entry which is preliminary data.</text>
</comment>
<evidence type="ECO:0000313" key="3">
    <source>
        <dbReference type="Proteomes" id="UP001521222"/>
    </source>
</evidence>
<accession>A0ABR3R228</accession>
<dbReference type="Proteomes" id="UP001521222">
    <property type="component" value="Unassembled WGS sequence"/>
</dbReference>